<reference evidence="1 2" key="1">
    <citation type="submission" date="2024-04" db="EMBL/GenBank/DDBJ databases">
        <title>Draft genome sequence of Thalassolituus maritimus NBRC 116585.</title>
        <authorList>
            <person name="Miyakawa T."/>
            <person name="Kusuya Y."/>
            <person name="Miura T."/>
        </authorList>
    </citation>
    <scope>NUCLEOTIDE SEQUENCE [LARGE SCALE GENOMIC DNA]</scope>
    <source>
        <strain evidence="1 2">5NW40-0001</strain>
    </source>
</reference>
<dbReference type="SUPFAM" id="SSF69279">
    <property type="entry name" value="Phage tail proteins"/>
    <property type="match status" value="1"/>
</dbReference>
<name>A0ABP9ZZX8_9GAMM</name>
<evidence type="ECO:0000313" key="1">
    <source>
        <dbReference type="EMBL" id="GAA6145669.1"/>
    </source>
</evidence>
<accession>A0ABP9ZZX8</accession>
<protein>
    <recommendedName>
        <fullName evidence="3">Phage protein D</fullName>
    </recommendedName>
</protein>
<dbReference type="Pfam" id="PF05954">
    <property type="entry name" value="Phage_GPD"/>
    <property type="match status" value="1"/>
</dbReference>
<gene>
    <name evidence="1" type="ORF">NBRC116585_17870</name>
</gene>
<dbReference type="Proteomes" id="UP001481413">
    <property type="component" value="Unassembled WGS sequence"/>
</dbReference>
<keyword evidence="2" id="KW-1185">Reference proteome</keyword>
<evidence type="ECO:0008006" key="3">
    <source>
        <dbReference type="Google" id="ProtNLM"/>
    </source>
</evidence>
<sequence length="350" mass="38622">MAIPEAFYSSAPAINVNGEMREDLSDAIGSMVVNLGLSGCAHAELQINNWGLAQDAQEPDFLFSDILPGAEIEIHIGQPEPELIFTGEITAVEEEYGQGAPQLTLLMQDKLHHLARYRRSQAWEEQSPDDILQSIASDAGLQSDVQISSITDTWHQINESDLAFVLRLCQRFDISPRLDGSTLRARPESQDNAPVLLDVQDNILQLRLLADLNHQITGSTTMGYNLTNAEAVNFDSDSLAPAPTETSAADTLNELSWDGNETLPHPFARSQAEAEAYAKAHFQRQAKRFISGEIACQGMPELTSGREVELSGVSPRLLGKYQVVHCTHKFNRRAGFETHLKVNKADWSTQ</sequence>
<evidence type="ECO:0000313" key="2">
    <source>
        <dbReference type="Proteomes" id="UP001481413"/>
    </source>
</evidence>
<organism evidence="1 2">
    <name type="scientific">Thalassolituus maritimus</name>
    <dbReference type="NCBI Taxonomy" id="484498"/>
    <lineage>
        <taxon>Bacteria</taxon>
        <taxon>Pseudomonadati</taxon>
        <taxon>Pseudomonadota</taxon>
        <taxon>Gammaproteobacteria</taxon>
        <taxon>Oceanospirillales</taxon>
        <taxon>Oceanospirillaceae</taxon>
        <taxon>Thalassolituus</taxon>
    </lineage>
</organism>
<dbReference type="RefSeq" id="WP_353294711.1">
    <property type="nucleotide sequence ID" value="NZ_BAABWH010000004.1"/>
</dbReference>
<dbReference type="Gene3D" id="3.55.50.10">
    <property type="entry name" value="Baseplate protein-like domains"/>
    <property type="match status" value="1"/>
</dbReference>
<dbReference type="Gene3D" id="2.30.110.50">
    <property type="match status" value="1"/>
</dbReference>
<dbReference type="Gene3D" id="4.10.220.110">
    <property type="match status" value="1"/>
</dbReference>
<proteinExistence type="predicted"/>
<comment type="caution">
    <text evidence="1">The sequence shown here is derived from an EMBL/GenBank/DDBJ whole genome shotgun (WGS) entry which is preliminary data.</text>
</comment>
<dbReference type="EMBL" id="BAABWH010000004">
    <property type="protein sequence ID" value="GAA6145669.1"/>
    <property type="molecule type" value="Genomic_DNA"/>
</dbReference>